<sequence length="294" mass="33709">MALDIQSRLKRVFGEDALDWFHMSYIFDWSLLLIGWFIIRYIKEYMAVTERSFSLHDPLISHPHRKNQVSSAFNQFVAFIVPCALVVIAGFLKRSLMDIHHGIVGLLATRTLATLVIDFLKNRVGRLRPDFLARCKWDKHLEECTGKLKDIVDGRKSFPSGHSATAWSGMFYASLFIAGQTAAWCFYTRKSPRIVSSRLARLVFTVIPLIWALHVALTRMEDYRHHKEDVIVGSTIGVLSAWICYHIFWPNPCSESTFSEIATSEPRSLYVDLDRHGQIEFELAAVDEDRTNAV</sequence>
<evidence type="ECO:0000256" key="2">
    <source>
        <dbReference type="ARBA" id="ARBA00008816"/>
    </source>
</evidence>
<reference evidence="8 9" key="1">
    <citation type="journal article" date="2020" name="ISME J.">
        <title>Uncovering the hidden diversity of litter-decomposition mechanisms in mushroom-forming fungi.</title>
        <authorList>
            <person name="Floudas D."/>
            <person name="Bentzer J."/>
            <person name="Ahren D."/>
            <person name="Johansson T."/>
            <person name="Persson P."/>
            <person name="Tunlid A."/>
        </authorList>
    </citation>
    <scope>NUCLEOTIDE SEQUENCE [LARGE SCALE GENOMIC DNA]</scope>
    <source>
        <strain evidence="8 9">CBS 175.51</strain>
    </source>
</reference>
<name>A0A8H5CCQ6_9AGAR</name>
<keyword evidence="3 6" id="KW-0812">Transmembrane</keyword>
<dbReference type="CDD" id="cd03390">
    <property type="entry name" value="PAP2_containing_1_like"/>
    <property type="match status" value="1"/>
</dbReference>
<feature type="transmembrane region" description="Helical" evidence="6">
    <location>
        <begin position="230"/>
        <end position="249"/>
    </location>
</feature>
<dbReference type="InterPro" id="IPR000326">
    <property type="entry name" value="PAP2/HPO"/>
</dbReference>
<feature type="transmembrane region" description="Helical" evidence="6">
    <location>
        <begin position="20"/>
        <end position="42"/>
    </location>
</feature>
<dbReference type="InterPro" id="IPR036938">
    <property type="entry name" value="PAP2/HPO_sf"/>
</dbReference>
<dbReference type="AlphaFoldDB" id="A0A8H5CCQ6"/>
<dbReference type="Gene3D" id="1.20.144.10">
    <property type="entry name" value="Phosphatidic acid phosphatase type 2/haloperoxidase"/>
    <property type="match status" value="1"/>
</dbReference>
<evidence type="ECO:0000256" key="4">
    <source>
        <dbReference type="ARBA" id="ARBA00022989"/>
    </source>
</evidence>
<evidence type="ECO:0000256" key="3">
    <source>
        <dbReference type="ARBA" id="ARBA00022692"/>
    </source>
</evidence>
<accession>A0A8H5CCQ6</accession>
<comment type="similarity">
    <text evidence="2">Belongs to the PA-phosphatase related phosphoesterase family.</text>
</comment>
<dbReference type="GO" id="GO:0008195">
    <property type="term" value="F:phosphatidate phosphatase activity"/>
    <property type="evidence" value="ECO:0007669"/>
    <property type="project" value="TreeGrafter"/>
</dbReference>
<feature type="transmembrane region" description="Helical" evidence="6">
    <location>
        <begin position="72"/>
        <end position="93"/>
    </location>
</feature>
<dbReference type="EMBL" id="JAACJK010000014">
    <property type="protein sequence ID" value="KAF5338363.1"/>
    <property type="molecule type" value="Genomic_DNA"/>
</dbReference>
<dbReference type="PANTHER" id="PTHR10165">
    <property type="entry name" value="LIPID PHOSPHATE PHOSPHATASE"/>
    <property type="match status" value="1"/>
</dbReference>
<dbReference type="PANTHER" id="PTHR10165:SF35">
    <property type="entry name" value="RE23632P"/>
    <property type="match status" value="1"/>
</dbReference>
<proteinExistence type="inferred from homology"/>
<evidence type="ECO:0000256" key="6">
    <source>
        <dbReference type="SAM" id="Phobius"/>
    </source>
</evidence>
<dbReference type="Pfam" id="PF01569">
    <property type="entry name" value="PAP2"/>
    <property type="match status" value="1"/>
</dbReference>
<keyword evidence="4 6" id="KW-1133">Transmembrane helix</keyword>
<dbReference type="OrthoDB" id="10030083at2759"/>
<feature type="transmembrane region" description="Helical" evidence="6">
    <location>
        <begin position="199"/>
        <end position="218"/>
    </location>
</feature>
<dbReference type="Proteomes" id="UP000541558">
    <property type="component" value="Unassembled WGS sequence"/>
</dbReference>
<dbReference type="SUPFAM" id="SSF48317">
    <property type="entry name" value="Acid phosphatase/Vanadium-dependent haloperoxidase"/>
    <property type="match status" value="1"/>
</dbReference>
<comment type="caution">
    <text evidence="8">The sequence shown here is derived from an EMBL/GenBank/DDBJ whole genome shotgun (WGS) entry which is preliminary data.</text>
</comment>
<dbReference type="GO" id="GO:0006644">
    <property type="term" value="P:phospholipid metabolic process"/>
    <property type="evidence" value="ECO:0007669"/>
    <property type="project" value="InterPro"/>
</dbReference>
<dbReference type="GO" id="GO:0046839">
    <property type="term" value="P:phospholipid dephosphorylation"/>
    <property type="evidence" value="ECO:0007669"/>
    <property type="project" value="TreeGrafter"/>
</dbReference>
<gene>
    <name evidence="8" type="ORF">D9611_012489</name>
</gene>
<comment type="subcellular location">
    <subcellularLocation>
        <location evidence="1">Membrane</location>
        <topology evidence="1">Multi-pass membrane protein</topology>
    </subcellularLocation>
</comment>
<evidence type="ECO:0000256" key="5">
    <source>
        <dbReference type="ARBA" id="ARBA00023136"/>
    </source>
</evidence>
<dbReference type="SMART" id="SM00014">
    <property type="entry name" value="acidPPc"/>
    <property type="match status" value="1"/>
</dbReference>
<evidence type="ECO:0000256" key="1">
    <source>
        <dbReference type="ARBA" id="ARBA00004141"/>
    </source>
</evidence>
<keyword evidence="9" id="KW-1185">Reference proteome</keyword>
<dbReference type="GO" id="GO:0016020">
    <property type="term" value="C:membrane"/>
    <property type="evidence" value="ECO:0007669"/>
    <property type="project" value="UniProtKB-SubCell"/>
</dbReference>
<dbReference type="InterPro" id="IPR043216">
    <property type="entry name" value="PAP-like"/>
</dbReference>
<organism evidence="8 9">
    <name type="scientific">Ephemerocybe angulata</name>
    <dbReference type="NCBI Taxonomy" id="980116"/>
    <lineage>
        <taxon>Eukaryota</taxon>
        <taxon>Fungi</taxon>
        <taxon>Dikarya</taxon>
        <taxon>Basidiomycota</taxon>
        <taxon>Agaricomycotina</taxon>
        <taxon>Agaricomycetes</taxon>
        <taxon>Agaricomycetidae</taxon>
        <taxon>Agaricales</taxon>
        <taxon>Agaricineae</taxon>
        <taxon>Psathyrellaceae</taxon>
        <taxon>Ephemerocybe</taxon>
    </lineage>
</organism>
<feature type="domain" description="Phosphatidic acid phosphatase type 2/haloperoxidase" evidence="7">
    <location>
        <begin position="103"/>
        <end position="245"/>
    </location>
</feature>
<evidence type="ECO:0000313" key="9">
    <source>
        <dbReference type="Proteomes" id="UP000541558"/>
    </source>
</evidence>
<protein>
    <recommendedName>
        <fullName evidence="7">Phosphatidic acid phosphatase type 2/haloperoxidase domain-containing protein</fullName>
    </recommendedName>
</protein>
<feature type="transmembrane region" description="Helical" evidence="6">
    <location>
        <begin position="164"/>
        <end position="187"/>
    </location>
</feature>
<keyword evidence="5 6" id="KW-0472">Membrane</keyword>
<evidence type="ECO:0000259" key="7">
    <source>
        <dbReference type="SMART" id="SM00014"/>
    </source>
</evidence>
<evidence type="ECO:0000313" key="8">
    <source>
        <dbReference type="EMBL" id="KAF5338363.1"/>
    </source>
</evidence>